<evidence type="ECO:0000313" key="2">
    <source>
        <dbReference type="EMBL" id="KAK3247402.1"/>
    </source>
</evidence>
<gene>
    <name evidence="2" type="ORF">CYMTET_43100</name>
    <name evidence="1" type="ORF">CYMTET_47092</name>
</gene>
<dbReference type="AlphaFoldDB" id="A0AAE0BUW8"/>
<dbReference type="Proteomes" id="UP001190700">
    <property type="component" value="Unassembled WGS sequence"/>
</dbReference>
<keyword evidence="3" id="KW-1185">Reference proteome</keyword>
<accession>A0AAE0BUW8</accession>
<reference evidence="1 3" key="1">
    <citation type="journal article" date="2015" name="Genome Biol. Evol.">
        <title>Comparative Genomics of a Bacterivorous Green Alga Reveals Evolutionary Causalities and Consequences of Phago-Mixotrophic Mode of Nutrition.</title>
        <authorList>
            <person name="Burns J.A."/>
            <person name="Paasch A."/>
            <person name="Narechania A."/>
            <person name="Kim E."/>
        </authorList>
    </citation>
    <scope>NUCLEOTIDE SEQUENCE [LARGE SCALE GENOMIC DNA]</scope>
    <source>
        <strain evidence="1">PLY_AMNH</strain>
    </source>
</reference>
<proteinExistence type="predicted"/>
<dbReference type="EMBL" id="LGRX02033036">
    <property type="protein sequence ID" value="KAK3243241.1"/>
    <property type="molecule type" value="Genomic_DNA"/>
</dbReference>
<protein>
    <submittedName>
        <fullName evidence="1">Uncharacterized protein</fullName>
    </submittedName>
</protein>
<name>A0AAE0BUW8_9CHLO</name>
<reference evidence="1" key="2">
    <citation type="submission" date="2023-06" db="EMBL/GenBank/DDBJ databases">
        <title>Long-read-based genome assembly of the green algal bacterivore Cymbomonas tetramitiformis.</title>
        <authorList>
            <person name="Gyaltshen Y."/>
            <person name="Rozenberg A."/>
            <person name="Paasch A."/>
            <person name="Burns J.A."/>
            <person name="Warring S."/>
            <person name="Larson R."/>
            <person name="Maurer-Alcala X."/>
            <person name="Dacks J."/>
            <person name="Kim E."/>
        </authorList>
    </citation>
    <scope>NUCLEOTIDE SEQUENCE</scope>
    <source>
        <strain evidence="1">PLY_AMNH</strain>
    </source>
</reference>
<evidence type="ECO:0000313" key="1">
    <source>
        <dbReference type="EMBL" id="KAK3243241.1"/>
    </source>
</evidence>
<comment type="caution">
    <text evidence="1">The sequence shown here is derived from an EMBL/GenBank/DDBJ whole genome shotgun (WGS) entry which is preliminary data.</text>
</comment>
<dbReference type="EMBL" id="LGRX02029015">
    <property type="protein sequence ID" value="KAK3247402.1"/>
    <property type="molecule type" value="Genomic_DNA"/>
</dbReference>
<evidence type="ECO:0000313" key="3">
    <source>
        <dbReference type="Proteomes" id="UP001190700"/>
    </source>
</evidence>
<sequence>MWGLTHAHEETRGACPYQCLEAFAEGKVLPTTLPANAHPPAVALARKHATFNHLGMPLLEVPPPDDPVLQEPQPTLAAPEEALQPAAADHIFGCGIRT</sequence>
<organism evidence="1 3">
    <name type="scientific">Cymbomonas tetramitiformis</name>
    <dbReference type="NCBI Taxonomy" id="36881"/>
    <lineage>
        <taxon>Eukaryota</taxon>
        <taxon>Viridiplantae</taxon>
        <taxon>Chlorophyta</taxon>
        <taxon>Pyramimonadophyceae</taxon>
        <taxon>Pyramimonadales</taxon>
        <taxon>Pyramimonadaceae</taxon>
        <taxon>Cymbomonas</taxon>
    </lineage>
</organism>